<comment type="caution">
    <text evidence="3">The sequence shown here is derived from an EMBL/GenBank/DDBJ whole genome shotgun (WGS) entry which is preliminary data.</text>
</comment>
<dbReference type="InterPro" id="IPR025558">
    <property type="entry name" value="DUF4283"/>
</dbReference>
<organism evidence="3 4">
    <name type="scientific">Gossypium armourianum</name>
    <dbReference type="NCBI Taxonomy" id="34283"/>
    <lineage>
        <taxon>Eukaryota</taxon>
        <taxon>Viridiplantae</taxon>
        <taxon>Streptophyta</taxon>
        <taxon>Embryophyta</taxon>
        <taxon>Tracheophyta</taxon>
        <taxon>Spermatophyta</taxon>
        <taxon>Magnoliopsida</taxon>
        <taxon>eudicotyledons</taxon>
        <taxon>Gunneridae</taxon>
        <taxon>Pentapetalae</taxon>
        <taxon>rosids</taxon>
        <taxon>malvids</taxon>
        <taxon>Malvales</taxon>
        <taxon>Malvaceae</taxon>
        <taxon>Malvoideae</taxon>
        <taxon>Gossypium</taxon>
    </lineage>
</organism>
<feature type="region of interest" description="Disordered" evidence="1">
    <location>
        <begin position="119"/>
        <end position="175"/>
    </location>
</feature>
<protein>
    <recommendedName>
        <fullName evidence="2">DUF4283 domain-containing protein</fullName>
    </recommendedName>
</protein>
<proteinExistence type="predicted"/>
<sequence length="214" mass="24643">MALMEKDLIDLSLDEEEDEGIQFETEAKPQKSLYDLCLVGCCLTTSVVHFLALKNTMANLWHPLVGIQISDLGEKHYLFRFFYEDDVVQVHDFPPGYFSDYVAQQLGDFMGKFLEHDTKQGENEDMEEENEEVPLENSKGKKRHRSDSQARRRCTYERGSGQGKPIGHNENPKLERPWIGESIEHVNIEDSEVRATWRLIGFYGAPEAWGRSEA</sequence>
<evidence type="ECO:0000313" key="4">
    <source>
        <dbReference type="Proteomes" id="UP000593575"/>
    </source>
</evidence>
<evidence type="ECO:0000256" key="1">
    <source>
        <dbReference type="SAM" id="MobiDB-lite"/>
    </source>
</evidence>
<evidence type="ECO:0000313" key="3">
    <source>
        <dbReference type="EMBL" id="MBA0827976.1"/>
    </source>
</evidence>
<feature type="domain" description="DUF4283" evidence="2">
    <location>
        <begin position="34"/>
        <end position="100"/>
    </location>
</feature>
<dbReference type="Proteomes" id="UP000593575">
    <property type="component" value="Unassembled WGS sequence"/>
</dbReference>
<feature type="compositionally biased region" description="Basic and acidic residues" evidence="1">
    <location>
        <begin position="146"/>
        <end position="156"/>
    </location>
</feature>
<dbReference type="AlphaFoldDB" id="A0A7J9J0T4"/>
<accession>A0A7J9J0T4</accession>
<gene>
    <name evidence="3" type="ORF">Goarm_012710</name>
</gene>
<feature type="compositionally biased region" description="Acidic residues" evidence="1">
    <location>
        <begin position="123"/>
        <end position="134"/>
    </location>
</feature>
<dbReference type="EMBL" id="JABFAE010000005">
    <property type="protein sequence ID" value="MBA0827976.1"/>
    <property type="molecule type" value="Genomic_DNA"/>
</dbReference>
<keyword evidence="4" id="KW-1185">Reference proteome</keyword>
<name>A0A7J9J0T4_9ROSI</name>
<reference evidence="3 4" key="1">
    <citation type="journal article" date="2019" name="Genome Biol. Evol.">
        <title>Insights into the evolution of the New World diploid cottons (Gossypium, subgenus Houzingenia) based on genome sequencing.</title>
        <authorList>
            <person name="Grover C.E."/>
            <person name="Arick M.A. 2nd"/>
            <person name="Thrash A."/>
            <person name="Conover J.L."/>
            <person name="Sanders W.S."/>
            <person name="Peterson D.G."/>
            <person name="Frelichowski J.E."/>
            <person name="Scheffler J.A."/>
            <person name="Scheffler B.E."/>
            <person name="Wendel J.F."/>
        </authorList>
    </citation>
    <scope>NUCLEOTIDE SEQUENCE [LARGE SCALE GENOMIC DNA]</scope>
    <source>
        <strain evidence="3">6</strain>
        <tissue evidence="3">Leaf</tissue>
    </source>
</reference>
<evidence type="ECO:0000259" key="2">
    <source>
        <dbReference type="Pfam" id="PF14111"/>
    </source>
</evidence>
<dbReference type="Pfam" id="PF14111">
    <property type="entry name" value="DUF4283"/>
    <property type="match status" value="1"/>
</dbReference>